<dbReference type="GO" id="GO:0043565">
    <property type="term" value="F:sequence-specific DNA binding"/>
    <property type="evidence" value="ECO:0007669"/>
    <property type="project" value="InterPro"/>
</dbReference>
<dbReference type="PRINTS" id="PR00056">
    <property type="entry name" value="HSFDOMAIN"/>
</dbReference>
<comment type="similarity">
    <text evidence="2 9">Belongs to the HSF family.</text>
</comment>
<evidence type="ECO:0000256" key="3">
    <source>
        <dbReference type="ARBA" id="ARBA00023015"/>
    </source>
</evidence>
<evidence type="ECO:0000256" key="4">
    <source>
        <dbReference type="ARBA" id="ARBA00023016"/>
    </source>
</evidence>
<dbReference type="Pfam" id="PF00447">
    <property type="entry name" value="HSF_DNA-bind"/>
    <property type="match status" value="1"/>
</dbReference>
<sequence length="404" mass="44993">MQESPGAVGVDGSYTSNVPAFLTKLWTLVEDPDTNHLICWSATGTSFHVFDQGRFAKEVLPKYFKHNNMASFVRQLNMYGFRKVVNIEQSGLVKPERDDTEFQHLYFLQGHEHMLEHIKRKVSIVKSEETKVRQEDLSKLLYEVQLLRTQQDNMECQMQDMKQQNEVLWREVVSLRQNHTQQQKVMNKLIQFLFSQMQSNTPSTVGLKRKLPLMLDDGSPSPPASKFSHSHQMEAIHEPFYIQSPSSDTASCSASGLAGGPIISDVTDMSQASMPLEKCMMLIKEEPVSPGVRGGGKGSSVAGGEAVALTSPCEVCSSEPPVLPVAMVQSVLEGRGSVSSMLERRSKRPALERAEVADTVENVDMSLEELQQLLLRSHQQNAVEAGTSAVIDVSRYLKHQADSV</sequence>
<feature type="domain" description="HSF-type DNA-binding" evidence="10">
    <location>
        <begin position="60"/>
        <end position="84"/>
    </location>
</feature>
<dbReference type="OMA" id="ACPGKDV"/>
<evidence type="ECO:0000313" key="11">
    <source>
        <dbReference type="Ensembl" id="ENSONIP00000012829.2"/>
    </source>
</evidence>
<evidence type="ECO:0000256" key="2">
    <source>
        <dbReference type="ARBA" id="ARBA00006403"/>
    </source>
</evidence>
<dbReference type="Gene3D" id="1.10.10.10">
    <property type="entry name" value="Winged helix-like DNA-binding domain superfamily/Winged helix DNA-binding domain"/>
    <property type="match status" value="1"/>
</dbReference>
<dbReference type="Proteomes" id="UP000005207">
    <property type="component" value="Linkage group LG7"/>
</dbReference>
<dbReference type="SMART" id="SM00415">
    <property type="entry name" value="HSF"/>
    <property type="match status" value="1"/>
</dbReference>
<dbReference type="AlphaFoldDB" id="I3JVD4"/>
<dbReference type="GO" id="GO:0005634">
    <property type="term" value="C:nucleus"/>
    <property type="evidence" value="ECO:0007669"/>
    <property type="project" value="UniProtKB-SubCell"/>
</dbReference>
<reference evidence="11" key="2">
    <citation type="submission" date="2025-08" db="UniProtKB">
        <authorList>
            <consortium name="Ensembl"/>
        </authorList>
    </citation>
    <scope>IDENTIFICATION</scope>
</reference>
<dbReference type="FunCoup" id="I3JVD4">
    <property type="interactions" value="5"/>
</dbReference>
<evidence type="ECO:0000313" key="12">
    <source>
        <dbReference type="Proteomes" id="UP000005207"/>
    </source>
</evidence>
<name>I3JVD4_ORENI</name>
<dbReference type="HOGENOM" id="CLU_038829_2_0_1"/>
<dbReference type="InterPro" id="IPR000232">
    <property type="entry name" value="HSF_DNA-bd"/>
</dbReference>
<keyword evidence="6" id="KW-0010">Activator</keyword>
<keyword evidence="4" id="KW-0346">Stress response</keyword>
<organism evidence="11 12">
    <name type="scientific">Oreochromis niloticus</name>
    <name type="common">Nile tilapia</name>
    <name type="synonym">Tilapia nilotica</name>
    <dbReference type="NCBI Taxonomy" id="8128"/>
    <lineage>
        <taxon>Eukaryota</taxon>
        <taxon>Metazoa</taxon>
        <taxon>Chordata</taxon>
        <taxon>Craniata</taxon>
        <taxon>Vertebrata</taxon>
        <taxon>Euteleostomi</taxon>
        <taxon>Actinopterygii</taxon>
        <taxon>Neopterygii</taxon>
        <taxon>Teleostei</taxon>
        <taxon>Neoteleostei</taxon>
        <taxon>Acanthomorphata</taxon>
        <taxon>Ovalentaria</taxon>
        <taxon>Cichlomorphae</taxon>
        <taxon>Cichliformes</taxon>
        <taxon>Cichlidae</taxon>
        <taxon>African cichlids</taxon>
        <taxon>Pseudocrenilabrinae</taxon>
        <taxon>Oreochromini</taxon>
        <taxon>Oreochromis</taxon>
    </lineage>
</organism>
<dbReference type="eggNOG" id="KOG0627">
    <property type="taxonomic scope" value="Eukaryota"/>
</dbReference>
<evidence type="ECO:0000256" key="7">
    <source>
        <dbReference type="ARBA" id="ARBA00023163"/>
    </source>
</evidence>
<protein>
    <submittedName>
        <fullName evidence="11">Heat shock transcription factor 4</fullName>
    </submittedName>
</protein>
<reference evidence="11" key="3">
    <citation type="submission" date="2025-09" db="UniProtKB">
        <authorList>
            <consortium name="Ensembl"/>
        </authorList>
    </citation>
    <scope>IDENTIFICATION</scope>
</reference>
<evidence type="ECO:0000256" key="1">
    <source>
        <dbReference type="ARBA" id="ARBA00004123"/>
    </source>
</evidence>
<dbReference type="InterPro" id="IPR010542">
    <property type="entry name" value="Vert_HSTF_C"/>
</dbReference>
<dbReference type="Pfam" id="PF06546">
    <property type="entry name" value="Vert_HS_TF"/>
    <property type="match status" value="1"/>
</dbReference>
<dbReference type="SUPFAM" id="SSF46785">
    <property type="entry name" value="Winged helix' DNA-binding domain"/>
    <property type="match status" value="1"/>
</dbReference>
<keyword evidence="12" id="KW-1185">Reference proteome</keyword>
<evidence type="ECO:0000256" key="8">
    <source>
        <dbReference type="ARBA" id="ARBA00023242"/>
    </source>
</evidence>
<accession>I3JVD4</accession>
<keyword evidence="8" id="KW-0539">Nucleus</keyword>
<evidence type="ECO:0000256" key="6">
    <source>
        <dbReference type="ARBA" id="ARBA00023159"/>
    </source>
</evidence>
<dbReference type="InParanoid" id="I3JVD4"/>
<dbReference type="InterPro" id="IPR036388">
    <property type="entry name" value="WH-like_DNA-bd_sf"/>
</dbReference>
<evidence type="ECO:0000256" key="9">
    <source>
        <dbReference type="RuleBase" id="RU004020"/>
    </source>
</evidence>
<reference evidence="12" key="1">
    <citation type="submission" date="2012-01" db="EMBL/GenBank/DDBJ databases">
        <title>The Genome Sequence of Oreochromis niloticus (Nile Tilapia).</title>
        <authorList>
            <consortium name="Broad Institute Genome Assembly Team"/>
            <consortium name="Broad Institute Sequencing Platform"/>
            <person name="Di Palma F."/>
            <person name="Johnson J."/>
            <person name="Lander E.S."/>
            <person name="Lindblad-Toh K."/>
        </authorList>
    </citation>
    <scope>NUCLEOTIDE SEQUENCE [LARGE SCALE GENOMIC DNA]</scope>
</reference>
<dbReference type="Ensembl" id="ENSONIT00000012839.2">
    <property type="protein sequence ID" value="ENSONIP00000012829.2"/>
    <property type="gene ID" value="ENSONIG00000010204.2"/>
</dbReference>
<keyword evidence="7" id="KW-0804">Transcription</keyword>
<keyword evidence="5" id="KW-0238">DNA-binding</keyword>
<evidence type="ECO:0000256" key="5">
    <source>
        <dbReference type="ARBA" id="ARBA00023125"/>
    </source>
</evidence>
<dbReference type="GeneTree" id="ENSGT00940000158063"/>
<dbReference type="PANTHER" id="PTHR10015">
    <property type="entry name" value="HEAT SHOCK TRANSCRIPTION FACTOR"/>
    <property type="match status" value="1"/>
</dbReference>
<dbReference type="PROSITE" id="PS00434">
    <property type="entry name" value="HSF_DOMAIN"/>
    <property type="match status" value="1"/>
</dbReference>
<proteinExistence type="inferred from homology"/>
<dbReference type="GO" id="GO:0003700">
    <property type="term" value="F:DNA-binding transcription factor activity"/>
    <property type="evidence" value="ECO:0007669"/>
    <property type="project" value="InterPro"/>
</dbReference>
<evidence type="ECO:0000259" key="10">
    <source>
        <dbReference type="PROSITE" id="PS00434"/>
    </source>
</evidence>
<dbReference type="STRING" id="8128.ENSONIP00000012829"/>
<gene>
    <name evidence="11" type="primary">hsf4</name>
</gene>
<comment type="subcellular location">
    <subcellularLocation>
        <location evidence="1">Nucleus</location>
    </subcellularLocation>
</comment>
<dbReference type="FunFam" id="1.10.10.10:FF:000027">
    <property type="entry name" value="Heat shock transcription factor 1"/>
    <property type="match status" value="1"/>
</dbReference>
<dbReference type="PANTHER" id="PTHR10015:SF213">
    <property type="entry name" value="HEAT SHOCK FACTOR PROTEIN 4"/>
    <property type="match status" value="1"/>
</dbReference>
<keyword evidence="3" id="KW-0805">Transcription regulation</keyword>
<dbReference type="InterPro" id="IPR036390">
    <property type="entry name" value="WH_DNA-bd_sf"/>
</dbReference>